<feature type="domain" description="VWFA" evidence="3">
    <location>
        <begin position="221"/>
        <end position="399"/>
    </location>
</feature>
<protein>
    <submittedName>
        <fullName evidence="4">von Willebrand factor</fullName>
    </submittedName>
</protein>
<evidence type="ECO:0000256" key="1">
    <source>
        <dbReference type="SAM" id="MobiDB-lite"/>
    </source>
</evidence>
<feature type="chain" id="PRO_5022111320" evidence="2">
    <location>
        <begin position="27"/>
        <end position="586"/>
    </location>
</feature>
<name>A0A517Z9J7_9PLAN</name>
<dbReference type="PANTHER" id="PTHR10579:SF43">
    <property type="entry name" value="ZINC FINGER (C3HC4-TYPE RING FINGER) FAMILY PROTEIN"/>
    <property type="match status" value="1"/>
</dbReference>
<dbReference type="PANTHER" id="PTHR10579">
    <property type="entry name" value="CALCIUM-ACTIVATED CHLORIDE CHANNEL REGULATOR"/>
    <property type="match status" value="1"/>
</dbReference>
<evidence type="ECO:0000256" key="2">
    <source>
        <dbReference type="SAM" id="SignalP"/>
    </source>
</evidence>
<proteinExistence type="predicted"/>
<dbReference type="InterPro" id="IPR051266">
    <property type="entry name" value="CLCR"/>
</dbReference>
<dbReference type="SMART" id="SM00327">
    <property type="entry name" value="VWA"/>
    <property type="match status" value="1"/>
</dbReference>
<dbReference type="Proteomes" id="UP000320496">
    <property type="component" value="Chromosome"/>
</dbReference>
<dbReference type="InterPro" id="IPR021908">
    <property type="entry name" value="YfbK_C"/>
</dbReference>
<sequence length="586" mass="63231" precursor="true">MRSLCAPITVCCLALTLLVVGCGQEAGDVAPSAEAPASGAANDEFATPEGLAESEESGLELRYAAPAVEMDESVIDGQPGNAVTLQQHAPAASRSVPAGERVERSMEEADSFSMETYDRIVENAFRTVMDHPLSTFSIDVDTASYSNVRRYLNNGQLPPPGAVRIEELVNYFPYDYPAPNGDVPFAVNAEIAGCPWEPRHRLVRFGLKGKVIEADQRPPSNLVFLLDVSGSMQNTNKLPLVKQAMQLLVERLDENDTVAIAVYAGSSGLVLPPTPASRKHVILSAMERLRAGGSTNGGQGIELAYSTAMSDFIEGGTNRVILCTDGDFNIGVTDQSQLVRMIEEKAKSGVFLSVLGFGMGNYKDSTMEKLADHGNGNYAYIDTFAEARKVLVEQLTGTLVTIAKDVKIQVEFNPAQVAAYRLVGYENRMLAKEDFNDDTKDAGEIGAGHTVTALYEIVPRGVESPALANVDPLKYQQPTGLSTEAMSTEVLTLKLRYKEPDGQTSRKLEFPIRESDATFATASREFQFASAVAAFGMLLRQSEHKGVATYAAVEEWATPAIEADAEGYREEFLRLVRIAAGLAGSS</sequence>
<dbReference type="PROSITE" id="PS50234">
    <property type="entry name" value="VWFA"/>
    <property type="match status" value="1"/>
</dbReference>
<gene>
    <name evidence="4" type="ORF">Mal4_34980</name>
</gene>
<dbReference type="InterPro" id="IPR002035">
    <property type="entry name" value="VWF_A"/>
</dbReference>
<evidence type="ECO:0000313" key="5">
    <source>
        <dbReference type="Proteomes" id="UP000320496"/>
    </source>
</evidence>
<dbReference type="RefSeq" id="WP_145370373.1">
    <property type="nucleotide sequence ID" value="NZ_CP036275.1"/>
</dbReference>
<accession>A0A517Z9J7</accession>
<dbReference type="Gene3D" id="3.40.50.410">
    <property type="entry name" value="von Willebrand factor, type A domain"/>
    <property type="match status" value="1"/>
</dbReference>
<evidence type="ECO:0000313" key="4">
    <source>
        <dbReference type="EMBL" id="QDU39162.1"/>
    </source>
</evidence>
<dbReference type="Pfam" id="PF12034">
    <property type="entry name" value="YfbK_C"/>
    <property type="match status" value="1"/>
</dbReference>
<dbReference type="PROSITE" id="PS51257">
    <property type="entry name" value="PROKAR_LIPOPROTEIN"/>
    <property type="match status" value="1"/>
</dbReference>
<dbReference type="KEGG" id="mri:Mal4_34980"/>
<dbReference type="CDD" id="cd01465">
    <property type="entry name" value="vWA_subgroup"/>
    <property type="match status" value="1"/>
</dbReference>
<feature type="signal peptide" evidence="2">
    <location>
        <begin position="1"/>
        <end position="26"/>
    </location>
</feature>
<dbReference type="EMBL" id="CP036275">
    <property type="protein sequence ID" value="QDU39162.1"/>
    <property type="molecule type" value="Genomic_DNA"/>
</dbReference>
<dbReference type="InterPro" id="IPR036465">
    <property type="entry name" value="vWFA_dom_sf"/>
</dbReference>
<keyword evidence="2" id="KW-0732">Signal</keyword>
<dbReference type="InterPro" id="IPR022156">
    <property type="entry name" value="Uncharacterised_YfbK_N"/>
</dbReference>
<dbReference type="OrthoDB" id="9805121at2"/>
<dbReference type="Pfam" id="PF00092">
    <property type="entry name" value="VWA"/>
    <property type="match status" value="1"/>
</dbReference>
<feature type="region of interest" description="Disordered" evidence="1">
    <location>
        <begin position="29"/>
        <end position="49"/>
    </location>
</feature>
<dbReference type="SUPFAM" id="SSF53300">
    <property type="entry name" value="vWA-like"/>
    <property type="match status" value="1"/>
</dbReference>
<feature type="compositionally biased region" description="Low complexity" evidence="1">
    <location>
        <begin position="30"/>
        <end position="41"/>
    </location>
</feature>
<organism evidence="4 5">
    <name type="scientific">Maioricimonas rarisocia</name>
    <dbReference type="NCBI Taxonomy" id="2528026"/>
    <lineage>
        <taxon>Bacteria</taxon>
        <taxon>Pseudomonadati</taxon>
        <taxon>Planctomycetota</taxon>
        <taxon>Planctomycetia</taxon>
        <taxon>Planctomycetales</taxon>
        <taxon>Planctomycetaceae</taxon>
        <taxon>Maioricimonas</taxon>
    </lineage>
</organism>
<keyword evidence="5" id="KW-1185">Reference proteome</keyword>
<reference evidence="4 5" key="1">
    <citation type="submission" date="2019-02" db="EMBL/GenBank/DDBJ databases">
        <title>Deep-cultivation of Planctomycetes and their phenomic and genomic characterization uncovers novel biology.</title>
        <authorList>
            <person name="Wiegand S."/>
            <person name="Jogler M."/>
            <person name="Boedeker C."/>
            <person name="Pinto D."/>
            <person name="Vollmers J."/>
            <person name="Rivas-Marin E."/>
            <person name="Kohn T."/>
            <person name="Peeters S.H."/>
            <person name="Heuer A."/>
            <person name="Rast P."/>
            <person name="Oberbeckmann S."/>
            <person name="Bunk B."/>
            <person name="Jeske O."/>
            <person name="Meyerdierks A."/>
            <person name="Storesund J.E."/>
            <person name="Kallscheuer N."/>
            <person name="Luecker S."/>
            <person name="Lage O.M."/>
            <person name="Pohl T."/>
            <person name="Merkel B.J."/>
            <person name="Hornburger P."/>
            <person name="Mueller R.-W."/>
            <person name="Bruemmer F."/>
            <person name="Labrenz M."/>
            <person name="Spormann A.M."/>
            <person name="Op den Camp H."/>
            <person name="Overmann J."/>
            <person name="Amann R."/>
            <person name="Jetten M.S.M."/>
            <person name="Mascher T."/>
            <person name="Medema M.H."/>
            <person name="Devos D.P."/>
            <person name="Kaster A.-K."/>
            <person name="Ovreas L."/>
            <person name="Rohde M."/>
            <person name="Galperin M.Y."/>
            <person name="Jogler C."/>
        </authorList>
    </citation>
    <scope>NUCLEOTIDE SEQUENCE [LARGE SCALE GENOMIC DNA]</scope>
    <source>
        <strain evidence="4 5">Mal4</strain>
    </source>
</reference>
<dbReference type="Pfam" id="PF12450">
    <property type="entry name" value="vWF_A"/>
    <property type="match status" value="1"/>
</dbReference>
<evidence type="ECO:0000259" key="3">
    <source>
        <dbReference type="PROSITE" id="PS50234"/>
    </source>
</evidence>
<dbReference type="AlphaFoldDB" id="A0A517Z9J7"/>